<protein>
    <submittedName>
        <fullName evidence="1">Uncharacterized protein</fullName>
    </submittedName>
</protein>
<dbReference type="EMBL" id="WFKK01000033">
    <property type="protein sequence ID" value="KAB7887259.1"/>
    <property type="molecule type" value="Genomic_DNA"/>
</dbReference>
<evidence type="ECO:0000313" key="2">
    <source>
        <dbReference type="EMBL" id="KAB7889530.1"/>
    </source>
</evidence>
<keyword evidence="3" id="KW-1185">Reference proteome</keyword>
<evidence type="ECO:0000313" key="4">
    <source>
        <dbReference type="Proteomes" id="UP000472839"/>
    </source>
</evidence>
<sequence length="133" mass="14975">MYDYDIIYIKGNPSSGLALQHDEMNKSITNLFGLHTFKSVDSNMTNTSFKIPSARVYIGFSRGSRYLKKLNKNVLKISIGGISGSGINTFINTDDKILSGDISQFSMNAHFLILKNDKIKIKELIDDFLFIKN</sequence>
<dbReference type="RefSeq" id="WP_152191039.1">
    <property type="nucleotide sequence ID" value="NZ_WFKI01000001.1"/>
</dbReference>
<organism evidence="1 4">
    <name type="scientific">Poseidonibacter ostreae</name>
    <dbReference type="NCBI Taxonomy" id="2654171"/>
    <lineage>
        <taxon>Bacteria</taxon>
        <taxon>Pseudomonadati</taxon>
        <taxon>Campylobacterota</taxon>
        <taxon>Epsilonproteobacteria</taxon>
        <taxon>Campylobacterales</taxon>
        <taxon>Arcobacteraceae</taxon>
        <taxon>Poseidonibacter</taxon>
    </lineage>
</organism>
<evidence type="ECO:0000313" key="1">
    <source>
        <dbReference type="EMBL" id="KAB7887259.1"/>
    </source>
</evidence>
<proteinExistence type="predicted"/>
<gene>
    <name evidence="2" type="ORF">GBG18_10915</name>
    <name evidence="1" type="ORF">GBG19_11010</name>
</gene>
<evidence type="ECO:0000313" key="3">
    <source>
        <dbReference type="Proteomes" id="UP000461010"/>
    </source>
</evidence>
<dbReference type="EMBL" id="WFKJ01000034">
    <property type="protein sequence ID" value="KAB7889530.1"/>
    <property type="molecule type" value="Genomic_DNA"/>
</dbReference>
<dbReference type="Proteomes" id="UP000461010">
    <property type="component" value="Unassembled WGS sequence"/>
</dbReference>
<dbReference type="Proteomes" id="UP000472839">
    <property type="component" value="Unassembled WGS sequence"/>
</dbReference>
<reference evidence="3 4" key="1">
    <citation type="submission" date="2019-10" db="EMBL/GenBank/DDBJ databases">
        <title>Poseidonibacter ostreae sp. nov., isolated from the gut of the Ostrea denselamellosa.</title>
        <authorList>
            <person name="Choi A."/>
        </authorList>
    </citation>
    <scope>NUCLEOTIDE SEQUENCE [LARGE SCALE GENOMIC DNA]</scope>
    <source>
        <strain evidence="1 4">SJOD-M-33</strain>
        <strain evidence="2 3">SJOD-M-5</strain>
    </source>
</reference>
<dbReference type="AlphaFoldDB" id="A0A6L4WR39"/>
<comment type="caution">
    <text evidence="1">The sequence shown here is derived from an EMBL/GenBank/DDBJ whole genome shotgun (WGS) entry which is preliminary data.</text>
</comment>
<accession>A0A6L4WR39</accession>
<name>A0A6L4WR39_9BACT</name>